<proteinExistence type="predicted"/>
<dbReference type="OrthoDB" id="725917at2"/>
<name>A0A2S7WBM0_9FLAO</name>
<sequence>MKKINKIKLLILSVFITFTGCETVDFGDTNVDPNSPSNAVPSLLLTNVQRGINGVVSSTTSNLYVQYLSNGQYDEESRYQTLNWDPNGFYALMQDIKEIIRINTNADLKVGAQAYGSNGNQIAAATILKVYYFQLMTERWGYLPYSEANDAANNTKPKYDSQQDIYMGLLSELDSAIGMIDSGNGPDGDILFGGDMTRWRTFANTIKMVMGLRLSKADPTTGRTKFNEARTGAISSNAGNIQYTYLTEDTNDNPWQDHFVDQGRKDYLMSDVFVNALIGSGTNVAPEDPRLAKFADRATSSNTFVGAPYGKSNSATANYSFITSNIITKGDAPLMIYTYAEVLFARAEAAAKGWTTENAATLYAQGITASMQQWGVSASDITTYIAANPYTGIADIAYEKWVSLFMQGYNSWAEWRRFKAEGTDSKIPLIIAADLLSNATGIPQRHGYSATAGSLNEANYNAAIAAQGPDELDTKLWLFK</sequence>
<evidence type="ECO:0008006" key="3">
    <source>
        <dbReference type="Google" id="ProtNLM"/>
    </source>
</evidence>
<evidence type="ECO:0000313" key="2">
    <source>
        <dbReference type="Proteomes" id="UP000237608"/>
    </source>
</evidence>
<dbReference type="RefSeq" id="WP_105046119.1">
    <property type="nucleotide sequence ID" value="NZ_CP150662.1"/>
</dbReference>
<dbReference type="Pfam" id="PF12771">
    <property type="entry name" value="SusD-like_2"/>
    <property type="match status" value="1"/>
</dbReference>
<dbReference type="PROSITE" id="PS51257">
    <property type="entry name" value="PROKAR_LIPOPROTEIN"/>
    <property type="match status" value="1"/>
</dbReference>
<protein>
    <recommendedName>
        <fullName evidence="3">SusD/RagB family nutrient-binding outer membrane lipoprotein</fullName>
    </recommendedName>
</protein>
<dbReference type="Gene3D" id="1.25.40.390">
    <property type="match status" value="1"/>
</dbReference>
<dbReference type="Proteomes" id="UP000237608">
    <property type="component" value="Unassembled WGS sequence"/>
</dbReference>
<accession>A0A2S7WBM0</accession>
<dbReference type="InterPro" id="IPR041662">
    <property type="entry name" value="SusD-like_2"/>
</dbReference>
<reference evidence="1 2" key="1">
    <citation type="submission" date="2016-12" db="EMBL/GenBank/DDBJ databases">
        <title>Trade-off between light-utilization and light-protection in marine flavobacteria.</title>
        <authorList>
            <person name="Kumagai Y."/>
            <person name="Yoshizawa S."/>
            <person name="Kogure K."/>
            <person name="Iwasaki W."/>
        </authorList>
    </citation>
    <scope>NUCLEOTIDE SEQUENCE [LARGE SCALE GENOMIC DNA]</scope>
    <source>
        <strain evidence="1 2">KCTC 22729</strain>
    </source>
</reference>
<evidence type="ECO:0000313" key="1">
    <source>
        <dbReference type="EMBL" id="PQJ74977.1"/>
    </source>
</evidence>
<gene>
    <name evidence="1" type="ORF">BTO13_06820</name>
</gene>
<dbReference type="SUPFAM" id="SSF48452">
    <property type="entry name" value="TPR-like"/>
    <property type="match status" value="1"/>
</dbReference>
<dbReference type="AlphaFoldDB" id="A0A2S7WBM0"/>
<comment type="caution">
    <text evidence="1">The sequence shown here is derived from an EMBL/GenBank/DDBJ whole genome shotgun (WGS) entry which is preliminary data.</text>
</comment>
<keyword evidence="2" id="KW-1185">Reference proteome</keyword>
<organism evidence="1 2">
    <name type="scientific">Polaribacter gangjinensis</name>
    <dbReference type="NCBI Taxonomy" id="574710"/>
    <lineage>
        <taxon>Bacteria</taxon>
        <taxon>Pseudomonadati</taxon>
        <taxon>Bacteroidota</taxon>
        <taxon>Flavobacteriia</taxon>
        <taxon>Flavobacteriales</taxon>
        <taxon>Flavobacteriaceae</taxon>
    </lineage>
</organism>
<dbReference type="EMBL" id="MSCL01000001">
    <property type="protein sequence ID" value="PQJ74977.1"/>
    <property type="molecule type" value="Genomic_DNA"/>
</dbReference>
<dbReference type="InterPro" id="IPR011990">
    <property type="entry name" value="TPR-like_helical_dom_sf"/>
</dbReference>